<feature type="domain" description="Glycosyl transferase 48" evidence="1">
    <location>
        <begin position="15"/>
        <end position="306"/>
    </location>
</feature>
<evidence type="ECO:0000313" key="3">
    <source>
        <dbReference type="EMBL" id="CAL4766312.1"/>
    </source>
</evidence>
<protein>
    <submittedName>
        <fullName evidence="3">1,3-beta-glucan synthase component GSC2 (1,3-beta-D-glucan-UDP glucosyltransferase) (FK506 sensitivity protein 2) (Glucan synthase of cerevisiae protein 2)</fullName>
    </submittedName>
</protein>
<dbReference type="GO" id="GO:0003843">
    <property type="term" value="F:1,3-beta-D-glucan synthase activity"/>
    <property type="evidence" value="ECO:0007669"/>
    <property type="project" value="InterPro"/>
</dbReference>
<dbReference type="InterPro" id="IPR003440">
    <property type="entry name" value="Glyco_trans_48_dom"/>
</dbReference>
<organism evidence="2">
    <name type="scientific">Cladocopium goreaui</name>
    <dbReference type="NCBI Taxonomy" id="2562237"/>
    <lineage>
        <taxon>Eukaryota</taxon>
        <taxon>Sar</taxon>
        <taxon>Alveolata</taxon>
        <taxon>Dinophyceae</taxon>
        <taxon>Suessiales</taxon>
        <taxon>Symbiodiniaceae</taxon>
        <taxon>Cladocopium</taxon>
    </lineage>
</organism>
<reference evidence="2" key="1">
    <citation type="submission" date="2022-10" db="EMBL/GenBank/DDBJ databases">
        <authorList>
            <person name="Chen Y."/>
            <person name="Dougan E. K."/>
            <person name="Chan C."/>
            <person name="Rhodes N."/>
            <person name="Thang M."/>
        </authorList>
    </citation>
    <scope>NUCLEOTIDE SEQUENCE</scope>
</reference>
<sequence>MVEHIHQDKKMGWDATEAFSCLGCMQRYADFKDHEFKHAEQLLQRFDRRKGRGHAKQSENPAKYHKNLADKILRSCSSYYSCLIDANCERDENDPRKRKPRFRVELPGFPILGDGKGDNQNSGIIYTRGSIIQAIDSNQGAYFEQMLLLPCALGEFRSTGGLAARIVGFAEHITSDIGSLGDFAAGAETAFGTVLQRSYATLGARMHYGHPDMMNKEYMMQQGGVSKATKMLNLSEDIFAGKDFTLRGGLREILHREYLHVGKGRDLGFNSVLFFFAKLFQGTGEQLLTRQMKRLGDELDLPEFLTPLWLQSIPLLVFTWLLLVLDDPEQNFPAIDEQQGG</sequence>
<dbReference type="EMBL" id="CAMXCT020000449">
    <property type="protein sequence ID" value="CAL1132375.1"/>
    <property type="molecule type" value="Genomic_DNA"/>
</dbReference>
<accession>A0A9P1BUS7</accession>
<dbReference type="GO" id="GO:0000148">
    <property type="term" value="C:1,3-beta-D-glucan synthase complex"/>
    <property type="evidence" value="ECO:0007669"/>
    <property type="project" value="InterPro"/>
</dbReference>
<dbReference type="Proteomes" id="UP001152797">
    <property type="component" value="Unassembled WGS sequence"/>
</dbReference>
<dbReference type="OrthoDB" id="1880850at2759"/>
<dbReference type="PANTHER" id="PTHR12741:SF48">
    <property type="entry name" value="1,3-BETA-GLUCAN SYNTHASE COMPONENT FKS1-RELATED"/>
    <property type="match status" value="1"/>
</dbReference>
<keyword evidence="4" id="KW-1185">Reference proteome</keyword>
<evidence type="ECO:0000313" key="4">
    <source>
        <dbReference type="Proteomes" id="UP001152797"/>
    </source>
</evidence>
<name>A0A9P1BUS7_9DINO</name>
<dbReference type="GO" id="GO:0006075">
    <property type="term" value="P:(1-&gt;3)-beta-D-glucan biosynthetic process"/>
    <property type="evidence" value="ECO:0007669"/>
    <property type="project" value="InterPro"/>
</dbReference>
<dbReference type="AlphaFoldDB" id="A0A9P1BUS7"/>
<comment type="caution">
    <text evidence="2">The sequence shown here is derived from an EMBL/GenBank/DDBJ whole genome shotgun (WGS) entry which is preliminary data.</text>
</comment>
<evidence type="ECO:0000313" key="2">
    <source>
        <dbReference type="EMBL" id="CAI3979000.1"/>
    </source>
</evidence>
<evidence type="ECO:0000259" key="1">
    <source>
        <dbReference type="Pfam" id="PF02364"/>
    </source>
</evidence>
<dbReference type="EMBL" id="CAMXCT030000449">
    <property type="protein sequence ID" value="CAL4766312.1"/>
    <property type="molecule type" value="Genomic_DNA"/>
</dbReference>
<gene>
    <name evidence="2" type="ORF">C1SCF055_LOCUS6988</name>
</gene>
<proteinExistence type="predicted"/>
<dbReference type="GO" id="GO:0005886">
    <property type="term" value="C:plasma membrane"/>
    <property type="evidence" value="ECO:0007669"/>
    <property type="project" value="TreeGrafter"/>
</dbReference>
<dbReference type="PANTHER" id="PTHR12741">
    <property type="entry name" value="LYST-INTERACTING PROTEIN LIP5 DOPAMINE RESPONSIVE PROTEIN DRG-1"/>
    <property type="match status" value="1"/>
</dbReference>
<dbReference type="Pfam" id="PF02364">
    <property type="entry name" value="Glucan_synthase"/>
    <property type="match status" value="1"/>
</dbReference>
<dbReference type="EMBL" id="CAMXCT010000449">
    <property type="protein sequence ID" value="CAI3979000.1"/>
    <property type="molecule type" value="Genomic_DNA"/>
</dbReference>
<reference evidence="3 4" key="2">
    <citation type="submission" date="2024-05" db="EMBL/GenBank/DDBJ databases">
        <authorList>
            <person name="Chen Y."/>
            <person name="Shah S."/>
            <person name="Dougan E. K."/>
            <person name="Thang M."/>
            <person name="Chan C."/>
        </authorList>
    </citation>
    <scope>NUCLEOTIDE SEQUENCE [LARGE SCALE GENOMIC DNA]</scope>
</reference>